<organism evidence="7 8">
    <name type="scientific">Pseudooceanicola antarcticus</name>
    <dbReference type="NCBI Taxonomy" id="1247613"/>
    <lineage>
        <taxon>Bacteria</taxon>
        <taxon>Pseudomonadati</taxon>
        <taxon>Pseudomonadota</taxon>
        <taxon>Alphaproteobacteria</taxon>
        <taxon>Rhodobacterales</taxon>
        <taxon>Paracoccaceae</taxon>
        <taxon>Pseudooceanicola</taxon>
    </lineage>
</organism>
<protein>
    <submittedName>
        <fullName evidence="6">Lytic transglycosylase domain-containing protein</fullName>
    </submittedName>
    <submittedName>
        <fullName evidence="7">Soluble lytic murein transglycosylase</fullName>
    </submittedName>
</protein>
<dbReference type="InterPro" id="IPR023346">
    <property type="entry name" value="Lysozyme-like_dom_sf"/>
</dbReference>
<evidence type="ECO:0000313" key="6">
    <source>
        <dbReference type="EMBL" id="PJE31965.1"/>
    </source>
</evidence>
<reference evidence="6 9" key="2">
    <citation type="journal article" date="2018" name="Int. J. Syst. Evol. Microbiol.">
        <title>Pseudooceanicola lipolyticus sp. nov., a marine alphaproteobacterium, reclassification of Oceanicola flagellatus as Pseudooceanicola flagellatus comb. nov. and emended description of the genus Pseudooceanicola.</title>
        <authorList>
            <person name="Huang M.-M."/>
            <person name="Guo L.-L."/>
            <person name="Wu Y.-H."/>
            <person name="Lai Q.-L."/>
            <person name="Shao Z.-Z."/>
            <person name="Wang C.-S."/>
            <person name="Wu M."/>
            <person name="Xu X.-W."/>
        </authorList>
    </citation>
    <scope>NUCLEOTIDE SEQUENCE [LARGE SCALE GENOMIC DNA]</scope>
    <source>
        <strain evidence="6 9">Ar-45</strain>
    </source>
</reference>
<sequence>MGSFAGGAVVLAAWLALLPAAALSDDPPPFPEFTFKTVRPPEPGSRKRIDVQIAPQAPGTSRLPQIGAPETPKPAAAAPASGEAPGRYGWFWEAISPERAASGPGRLEPALNALSAPPAGQGVPAPRLSSLMEIARAHGAQMLINSVGTQVSPALILAVIAVESSGDASAVSGAGAQGLMQLMPDTAARYGVSDPFDAGQSIAGGTAFLDVLLTRFEGDPILALAGYNAGETQLALHDGVPEFAETRDYVPKVLAAFAVARGLCVTPPELISDGCVFRLP</sequence>
<dbReference type="GO" id="GO:0000270">
    <property type="term" value="P:peptidoglycan metabolic process"/>
    <property type="evidence" value="ECO:0007669"/>
    <property type="project" value="InterPro"/>
</dbReference>
<dbReference type="Gene3D" id="1.10.530.10">
    <property type="match status" value="1"/>
</dbReference>
<comment type="similarity">
    <text evidence="2">Belongs to the virb1 family.</text>
</comment>
<keyword evidence="9" id="KW-1185">Reference proteome</keyword>
<dbReference type="SUPFAM" id="SSF53955">
    <property type="entry name" value="Lysozyme-like"/>
    <property type="match status" value="1"/>
</dbReference>
<dbReference type="OrthoDB" id="9815002at2"/>
<dbReference type="PANTHER" id="PTHR37423">
    <property type="entry name" value="SOLUBLE LYTIC MUREIN TRANSGLYCOSYLASE-RELATED"/>
    <property type="match status" value="1"/>
</dbReference>
<dbReference type="AlphaFoldDB" id="A0A285ISR9"/>
<dbReference type="CDD" id="cd00254">
    <property type="entry name" value="LT-like"/>
    <property type="match status" value="1"/>
</dbReference>
<dbReference type="RefSeq" id="WP_097145741.1">
    <property type="nucleotide sequence ID" value="NZ_OBEA01000003.1"/>
</dbReference>
<dbReference type="EMBL" id="OBEA01000003">
    <property type="protein sequence ID" value="SNY51042.1"/>
    <property type="molecule type" value="Genomic_DNA"/>
</dbReference>
<dbReference type="GO" id="GO:0016020">
    <property type="term" value="C:membrane"/>
    <property type="evidence" value="ECO:0007669"/>
    <property type="project" value="InterPro"/>
</dbReference>
<evidence type="ECO:0000313" key="9">
    <source>
        <dbReference type="Proteomes" id="UP000231702"/>
    </source>
</evidence>
<evidence type="ECO:0000313" key="7">
    <source>
        <dbReference type="EMBL" id="SNY51042.1"/>
    </source>
</evidence>
<dbReference type="PANTHER" id="PTHR37423:SF2">
    <property type="entry name" value="MEMBRANE-BOUND LYTIC MUREIN TRANSGLYCOSYLASE C"/>
    <property type="match status" value="1"/>
</dbReference>
<proteinExistence type="inferred from homology"/>
<reference evidence="7 8" key="1">
    <citation type="submission" date="2017-09" db="EMBL/GenBank/DDBJ databases">
        <authorList>
            <person name="Ehlers B."/>
            <person name="Leendertz F.H."/>
        </authorList>
    </citation>
    <scope>NUCLEOTIDE SEQUENCE [LARGE SCALE GENOMIC DNA]</scope>
    <source>
        <strain evidence="7 8">CGMCC 1.12662</strain>
    </source>
</reference>
<dbReference type="Proteomes" id="UP000231702">
    <property type="component" value="Unassembled WGS sequence"/>
</dbReference>
<feature type="domain" description="Transglycosylase SLT" evidence="5">
    <location>
        <begin position="149"/>
        <end position="234"/>
    </location>
</feature>
<feature type="chain" id="PRO_5012312340" evidence="4">
    <location>
        <begin position="25"/>
        <end position="280"/>
    </location>
</feature>
<feature type="compositionally biased region" description="Low complexity" evidence="3">
    <location>
        <begin position="67"/>
        <end position="81"/>
    </location>
</feature>
<feature type="region of interest" description="Disordered" evidence="3">
    <location>
        <begin position="32"/>
        <end position="81"/>
    </location>
</feature>
<dbReference type="EMBL" id="PGTD01000007">
    <property type="protein sequence ID" value="PJE31965.1"/>
    <property type="molecule type" value="Genomic_DNA"/>
</dbReference>
<gene>
    <name evidence="6" type="ORF">CVM39_02385</name>
    <name evidence="7" type="ORF">SAMN06297129_2011</name>
</gene>
<dbReference type="Pfam" id="PF01464">
    <property type="entry name" value="SLT"/>
    <property type="match status" value="1"/>
</dbReference>
<dbReference type="Proteomes" id="UP000231655">
    <property type="component" value="Unassembled WGS sequence"/>
</dbReference>
<evidence type="ECO:0000313" key="8">
    <source>
        <dbReference type="Proteomes" id="UP000231655"/>
    </source>
</evidence>
<feature type="signal peptide" evidence="4">
    <location>
        <begin position="1"/>
        <end position="24"/>
    </location>
</feature>
<keyword evidence="4" id="KW-0732">Signal</keyword>
<comment type="similarity">
    <text evidence="1">Belongs to the transglycosylase Slt family.</text>
</comment>
<dbReference type="GO" id="GO:0008933">
    <property type="term" value="F:peptidoglycan lytic transglycosylase activity"/>
    <property type="evidence" value="ECO:0007669"/>
    <property type="project" value="InterPro"/>
</dbReference>
<evidence type="ECO:0000259" key="5">
    <source>
        <dbReference type="Pfam" id="PF01464"/>
    </source>
</evidence>
<evidence type="ECO:0000256" key="2">
    <source>
        <dbReference type="ARBA" id="ARBA00009387"/>
    </source>
</evidence>
<name>A0A285ISR9_9RHOB</name>
<evidence type="ECO:0000256" key="3">
    <source>
        <dbReference type="SAM" id="MobiDB-lite"/>
    </source>
</evidence>
<evidence type="ECO:0000256" key="1">
    <source>
        <dbReference type="ARBA" id="ARBA00007734"/>
    </source>
</evidence>
<evidence type="ECO:0000256" key="4">
    <source>
        <dbReference type="SAM" id="SignalP"/>
    </source>
</evidence>
<dbReference type="InterPro" id="IPR000189">
    <property type="entry name" value="Transglyc_AS"/>
</dbReference>
<accession>A0A285ISR9</accession>
<dbReference type="PROSITE" id="PS00922">
    <property type="entry name" value="TRANSGLYCOSYLASE"/>
    <property type="match status" value="1"/>
</dbReference>
<dbReference type="InterPro" id="IPR008258">
    <property type="entry name" value="Transglycosylase_SLT_dom_1"/>
</dbReference>